<organism evidence="1">
    <name type="scientific">marine sediment metagenome</name>
    <dbReference type="NCBI Taxonomy" id="412755"/>
    <lineage>
        <taxon>unclassified sequences</taxon>
        <taxon>metagenomes</taxon>
        <taxon>ecological metagenomes</taxon>
    </lineage>
</organism>
<proteinExistence type="predicted"/>
<dbReference type="AlphaFoldDB" id="X1S700"/>
<dbReference type="EMBL" id="BARW01020133">
    <property type="protein sequence ID" value="GAI88822.1"/>
    <property type="molecule type" value="Genomic_DNA"/>
</dbReference>
<sequence>DTGAAGKKEIIIDQVLNRGYYFLAIRCTAAPTLRGLDDTFPLFFPVSGQTLTPSEPLVDAIIPVAIAAYADPAPAPTDLFKVAYCFVSLREA</sequence>
<reference evidence="1" key="1">
    <citation type="journal article" date="2014" name="Front. Microbiol.">
        <title>High frequency of phylogenetically diverse reductive dehalogenase-homologous genes in deep subseafloor sedimentary metagenomes.</title>
        <authorList>
            <person name="Kawai M."/>
            <person name="Futagami T."/>
            <person name="Toyoda A."/>
            <person name="Takaki Y."/>
            <person name="Nishi S."/>
            <person name="Hori S."/>
            <person name="Arai W."/>
            <person name="Tsubouchi T."/>
            <person name="Morono Y."/>
            <person name="Uchiyama I."/>
            <person name="Ito T."/>
            <person name="Fujiyama A."/>
            <person name="Inagaki F."/>
            <person name="Takami H."/>
        </authorList>
    </citation>
    <scope>NUCLEOTIDE SEQUENCE</scope>
    <source>
        <strain evidence="1">Expedition CK06-06</strain>
    </source>
</reference>
<protein>
    <submittedName>
        <fullName evidence="1">Uncharacterized protein</fullName>
    </submittedName>
</protein>
<gene>
    <name evidence="1" type="ORF">S12H4_34076</name>
</gene>
<comment type="caution">
    <text evidence="1">The sequence shown here is derived from an EMBL/GenBank/DDBJ whole genome shotgun (WGS) entry which is preliminary data.</text>
</comment>
<name>X1S700_9ZZZZ</name>
<feature type="non-terminal residue" evidence="1">
    <location>
        <position position="1"/>
    </location>
</feature>
<evidence type="ECO:0000313" key="1">
    <source>
        <dbReference type="EMBL" id="GAI88822.1"/>
    </source>
</evidence>
<accession>X1S700</accession>